<comment type="subcellular location">
    <subcellularLocation>
        <location evidence="1">Membrane</location>
        <topology evidence="1">Multi-pass membrane protein</topology>
    </subcellularLocation>
</comment>
<evidence type="ECO:0000256" key="7">
    <source>
        <dbReference type="SAM" id="Phobius"/>
    </source>
</evidence>
<evidence type="ECO:0000256" key="5">
    <source>
        <dbReference type="ARBA" id="ARBA00022989"/>
    </source>
</evidence>
<feature type="transmembrane region" description="Helical" evidence="7">
    <location>
        <begin position="1006"/>
        <end position="1031"/>
    </location>
</feature>
<dbReference type="PANTHER" id="PTHR11654">
    <property type="entry name" value="OLIGOPEPTIDE TRANSPORTER-RELATED"/>
    <property type="match status" value="1"/>
</dbReference>
<feature type="transmembrane region" description="Helical" evidence="7">
    <location>
        <begin position="377"/>
        <end position="397"/>
    </location>
</feature>
<feature type="transmembrane region" description="Helical" evidence="7">
    <location>
        <begin position="923"/>
        <end position="943"/>
    </location>
</feature>
<dbReference type="Pfam" id="PF00854">
    <property type="entry name" value="PTR2"/>
    <property type="match status" value="2"/>
</dbReference>
<dbReference type="Proteomes" id="UP000823674">
    <property type="component" value="Chromosome A08"/>
</dbReference>
<dbReference type="InterPro" id="IPR036259">
    <property type="entry name" value="MFS_trans_sf"/>
</dbReference>
<feature type="transmembrane region" description="Helical" evidence="7">
    <location>
        <begin position="429"/>
        <end position="448"/>
    </location>
</feature>
<name>A0ABQ7LXT5_BRACM</name>
<proteinExistence type="inferred from homology"/>
<evidence type="ECO:0008006" key="10">
    <source>
        <dbReference type="Google" id="ProtNLM"/>
    </source>
</evidence>
<dbReference type="InterPro" id="IPR018456">
    <property type="entry name" value="PTR2_symporter_CS"/>
</dbReference>
<comment type="similarity">
    <text evidence="2">Belongs to the major facilitator superfamily. Proton-dependent oligopeptide transporter (POT/PTR) (TC 2.A.17) family.</text>
</comment>
<keyword evidence="5 7" id="KW-1133">Transmembrane helix</keyword>
<dbReference type="InterPro" id="IPR044739">
    <property type="entry name" value="NRT1/PTR"/>
</dbReference>
<dbReference type="InterPro" id="IPR000109">
    <property type="entry name" value="POT_fam"/>
</dbReference>
<gene>
    <name evidence="8" type="primary">A08p035390.1_BraROA</name>
    <name evidence="8" type="ORF">IGI04_032047</name>
</gene>
<dbReference type="Gene3D" id="1.20.1250.20">
    <property type="entry name" value="MFS general substrate transporter like domains"/>
    <property type="match status" value="2"/>
</dbReference>
<feature type="transmembrane region" description="Helical" evidence="7">
    <location>
        <begin position="975"/>
        <end position="994"/>
    </location>
</feature>
<comment type="caution">
    <text evidence="8">The sequence shown here is derived from an EMBL/GenBank/DDBJ whole genome shotgun (WGS) entry which is preliminary data.</text>
</comment>
<feature type="transmembrane region" description="Helical" evidence="7">
    <location>
        <begin position="212"/>
        <end position="232"/>
    </location>
</feature>
<feature type="transmembrane region" description="Helical" evidence="7">
    <location>
        <begin position="184"/>
        <end position="206"/>
    </location>
</feature>
<evidence type="ECO:0000313" key="8">
    <source>
        <dbReference type="EMBL" id="KAG5390506.1"/>
    </source>
</evidence>
<evidence type="ECO:0000256" key="3">
    <source>
        <dbReference type="ARBA" id="ARBA00022553"/>
    </source>
</evidence>
<dbReference type="EMBL" id="JADBGQ010000007">
    <property type="protein sequence ID" value="KAG5390506.1"/>
    <property type="molecule type" value="Genomic_DNA"/>
</dbReference>
<feature type="transmembrane region" description="Helical" evidence="7">
    <location>
        <begin position="673"/>
        <end position="691"/>
    </location>
</feature>
<feature type="transmembrane region" description="Helical" evidence="7">
    <location>
        <begin position="336"/>
        <end position="356"/>
    </location>
</feature>
<evidence type="ECO:0000256" key="1">
    <source>
        <dbReference type="ARBA" id="ARBA00004141"/>
    </source>
</evidence>
<evidence type="ECO:0000256" key="2">
    <source>
        <dbReference type="ARBA" id="ARBA00005982"/>
    </source>
</evidence>
<feature type="transmembrane region" description="Helical" evidence="7">
    <location>
        <begin position="841"/>
        <end position="862"/>
    </location>
</feature>
<sequence>MSIPEEEVGLLEDLVNDSVDHRGNPAVRSSTGVWRSASLIIGVEVAERFAYVGIACNMITYLTEQLGQSTANAAVNVNTWIGTASTLPIIGAFLADAYLGRYRTILGSSLIYILGLGLLTLSASLTLMGSSENRKPSFLMNVLFFCSLYLVAIAQGGHKPCVQAFGADQFDSDHPKERLARGSFFNWWFLFLSGGIALSILVMVYIQSNVNWAFGFGIPCLFMVMALAIFFLGRKTYRYPKRNHEKNNNGFVRIGRVFFGAIKNRKLMNLNKGMLLGEEGVEPCSDMDVEDAKGLVRLIPIWITSMVSMIPYAQYSTLFTKQGVTVDRRILPGLEIPPATLLSFVSISVLISVPIYEHVFLPIARKITKKPNGITMLQRIGTGMVLTCVNMVLAALVEAKRLRIAEEHGLIDKPNVTIPMSIWWFVPQYMLVGMIEVFGLVGAQEFFYDQVPTELRSIGLAFSLSALGLSNFFSGLLIIVVDWATERDGGHSWFNNNLNRAHIDYFYWLLAASTAIAFFVFVFISRSYVYRRVDQRDMSIPEEEVGLLEDLVNDSVDHHGNPTVRASTGGWRSACLIIGVEVAERFAYVGIACNMITYLTEQLGQSTANAAVNVNTWSGTASTLPIIGAFVADAYLGRYRTILGSSLIYILGLGLLTLSASLTLMGSSEERKPSILMNVLFFCSLYLVAIAQGGHKPCVQAFGADQFDSDHPKERIARGSFFNWWFLFLSGGIAVSILVMVYIQSNVNWAFGFGIPCLFIFMALAIFFLGRKTYRYPKRSHEKNNNGFVRIGRVFIVAFKNRKLISLKHSGQLEFLAKAMLLGEEGVEPCNNMDVEDAKGLVMLIPIWITSMMSMVPYAQYSTFFTKQGVTVDRRILPGLEIPPASFLSLVSISVLISVPIYEHVFLPIARKITKRPNGITMLQRIGTGMVLTCVNMVLAALVEAKRLRIAEEHGLIDKPDVTIPMSIWWFVPQYMLVGMIEVFGLVGAQEFFYDQVPTELRSIGLAFSLSSLGLSNFLSGLLIIVIDWATERDGGHSWFNNNLNRAHIDYFYWLLAASTAIAFFAFVFISRSYVYRRVD</sequence>
<dbReference type="SUPFAM" id="SSF103473">
    <property type="entry name" value="MFS general substrate transporter"/>
    <property type="match status" value="2"/>
</dbReference>
<feature type="transmembrane region" description="Helical" evidence="7">
    <location>
        <begin position="721"/>
        <end position="743"/>
    </location>
</feature>
<protein>
    <recommendedName>
        <fullName evidence="10">Major facilitator superfamily (MFS) profile domain-containing protein</fullName>
    </recommendedName>
</protein>
<keyword evidence="9" id="KW-1185">Reference proteome</keyword>
<accession>A0ABQ7LXT5</accession>
<evidence type="ECO:0000256" key="4">
    <source>
        <dbReference type="ARBA" id="ARBA00022692"/>
    </source>
</evidence>
<feature type="transmembrane region" description="Helical" evidence="7">
    <location>
        <begin position="882"/>
        <end position="902"/>
    </location>
</feature>
<keyword evidence="6 7" id="KW-0472">Membrane</keyword>
<reference evidence="8 9" key="1">
    <citation type="submission" date="2021-03" db="EMBL/GenBank/DDBJ databases">
        <authorList>
            <person name="King G.J."/>
            <person name="Bancroft I."/>
            <person name="Baten A."/>
            <person name="Bloomfield J."/>
            <person name="Borpatragohain P."/>
            <person name="He Z."/>
            <person name="Irish N."/>
            <person name="Irwin J."/>
            <person name="Liu K."/>
            <person name="Mauleon R.P."/>
            <person name="Moore J."/>
            <person name="Morris R."/>
            <person name="Ostergaard L."/>
            <person name="Wang B."/>
            <person name="Wells R."/>
        </authorList>
    </citation>
    <scope>NUCLEOTIDE SEQUENCE [LARGE SCALE GENOMIC DNA]</scope>
    <source>
        <strain evidence="8">R-o-18</strain>
        <tissue evidence="8">Leaf</tissue>
    </source>
</reference>
<feature type="transmembrane region" description="Helical" evidence="7">
    <location>
        <begin position="505"/>
        <end position="529"/>
    </location>
</feature>
<feature type="transmembrane region" description="Helical" evidence="7">
    <location>
        <begin position="111"/>
        <end position="130"/>
    </location>
</feature>
<feature type="transmembrane region" description="Helical" evidence="7">
    <location>
        <begin position="647"/>
        <end position="667"/>
    </location>
</feature>
<evidence type="ECO:0000313" key="9">
    <source>
        <dbReference type="Proteomes" id="UP000823674"/>
    </source>
</evidence>
<feature type="transmembrane region" description="Helical" evidence="7">
    <location>
        <begin position="295"/>
        <end position="316"/>
    </location>
</feature>
<dbReference type="PROSITE" id="PS01022">
    <property type="entry name" value="PTR2_1"/>
    <property type="match status" value="2"/>
</dbReference>
<feature type="transmembrane region" description="Helical" evidence="7">
    <location>
        <begin position="460"/>
        <end position="485"/>
    </location>
</feature>
<feature type="transmembrane region" description="Helical" evidence="7">
    <location>
        <begin position="1051"/>
        <end position="1070"/>
    </location>
</feature>
<feature type="transmembrane region" description="Helical" evidence="7">
    <location>
        <begin position="136"/>
        <end position="154"/>
    </location>
</feature>
<keyword evidence="4 7" id="KW-0812">Transmembrane</keyword>
<feature type="transmembrane region" description="Helical" evidence="7">
    <location>
        <begin position="80"/>
        <end position="99"/>
    </location>
</feature>
<evidence type="ECO:0000256" key="6">
    <source>
        <dbReference type="ARBA" id="ARBA00023136"/>
    </source>
</evidence>
<dbReference type="CDD" id="cd17417">
    <property type="entry name" value="MFS_NPF5"/>
    <property type="match status" value="2"/>
</dbReference>
<organism evidence="8 9">
    <name type="scientific">Brassica rapa subsp. trilocularis</name>
    <dbReference type="NCBI Taxonomy" id="1813537"/>
    <lineage>
        <taxon>Eukaryota</taxon>
        <taxon>Viridiplantae</taxon>
        <taxon>Streptophyta</taxon>
        <taxon>Embryophyta</taxon>
        <taxon>Tracheophyta</taxon>
        <taxon>Spermatophyta</taxon>
        <taxon>Magnoliopsida</taxon>
        <taxon>eudicotyledons</taxon>
        <taxon>Gunneridae</taxon>
        <taxon>Pentapetalae</taxon>
        <taxon>rosids</taxon>
        <taxon>malvids</taxon>
        <taxon>Brassicales</taxon>
        <taxon>Brassicaceae</taxon>
        <taxon>Brassiceae</taxon>
        <taxon>Brassica</taxon>
    </lineage>
</organism>
<keyword evidence="3" id="KW-0597">Phosphoprotein</keyword>
<feature type="transmembrane region" description="Helical" evidence="7">
    <location>
        <begin position="749"/>
        <end position="770"/>
    </location>
</feature>